<protein>
    <submittedName>
        <fullName evidence="1">Uncharacterized protein</fullName>
    </submittedName>
</protein>
<keyword evidence="2" id="KW-1185">Reference proteome</keyword>
<evidence type="ECO:0000313" key="2">
    <source>
        <dbReference type="Proteomes" id="UP000175989"/>
    </source>
</evidence>
<evidence type="ECO:0000313" key="1">
    <source>
        <dbReference type="EMBL" id="OEZ91506.1"/>
    </source>
</evidence>
<comment type="caution">
    <text evidence="1">The sequence shown here is derived from an EMBL/GenBank/DDBJ whole genome shotgun (WGS) entry which is preliminary data.</text>
</comment>
<sequence length="112" mass="11626">MIALILGAQLGSTFNFTELAGDAIRNLVPARKLALVPKLAPAATGMVTVAQFCAARGADLPLPVMSRIGRKAAALSRADGLLIGRAMEQFGEVNTYDADVLALAFDAIQAAQ</sequence>
<accession>A0A1E7W6A6</accession>
<organism evidence="1 2">
    <name type="scientific">Duganella phyllosphaerae</name>
    <dbReference type="NCBI Taxonomy" id="762836"/>
    <lineage>
        <taxon>Bacteria</taxon>
        <taxon>Pseudomonadati</taxon>
        <taxon>Pseudomonadota</taxon>
        <taxon>Betaproteobacteria</taxon>
        <taxon>Burkholderiales</taxon>
        <taxon>Oxalobacteraceae</taxon>
        <taxon>Telluria group</taxon>
        <taxon>Duganella</taxon>
    </lineage>
</organism>
<dbReference type="RefSeq" id="WP_070251981.1">
    <property type="nucleotide sequence ID" value="NZ_LROM01000152.1"/>
</dbReference>
<reference evidence="2" key="1">
    <citation type="journal article" date="2016" name="Front. Microbiol.">
        <title>Molecular Keys to the Janthinobacterium and Duganella spp. Interaction with the Plant Pathogen Fusarium graminearum.</title>
        <authorList>
            <person name="Haack F.S."/>
            <person name="Poehlein A."/>
            <person name="Kroger C."/>
            <person name="Voigt C.A."/>
            <person name="Piepenbring M."/>
            <person name="Bode H.B."/>
            <person name="Daniel R."/>
            <person name="Schafer W."/>
            <person name="Streit W.R."/>
        </authorList>
    </citation>
    <scope>NUCLEOTIDE SEQUENCE [LARGE SCALE GENOMIC DNA]</scope>
    <source>
        <strain evidence="2">T54</strain>
    </source>
</reference>
<dbReference type="EMBL" id="LROM01000152">
    <property type="protein sequence ID" value="OEZ91506.1"/>
    <property type="molecule type" value="Genomic_DNA"/>
</dbReference>
<proteinExistence type="predicted"/>
<dbReference type="Proteomes" id="UP000175989">
    <property type="component" value="Unassembled WGS sequence"/>
</dbReference>
<gene>
    <name evidence="1" type="ORF">DUPY_51180</name>
</gene>
<dbReference type="PATRIC" id="fig|762836.4.peg.5260"/>
<dbReference type="AlphaFoldDB" id="A0A1E7W6A6"/>
<dbReference type="OrthoDB" id="9901330at2"/>
<name>A0A1E7W6A6_9BURK</name>